<keyword evidence="1" id="KW-0732">Signal</keyword>
<dbReference type="CDD" id="cd02440">
    <property type="entry name" value="AdoMet_MTases"/>
    <property type="match status" value="1"/>
</dbReference>
<organism evidence="2 3">
    <name type="scientific">Acidocella aminolytica 101 = DSM 11237</name>
    <dbReference type="NCBI Taxonomy" id="1120923"/>
    <lineage>
        <taxon>Bacteria</taxon>
        <taxon>Pseudomonadati</taxon>
        <taxon>Pseudomonadota</taxon>
        <taxon>Alphaproteobacteria</taxon>
        <taxon>Acetobacterales</taxon>
        <taxon>Acidocellaceae</taxon>
        <taxon>Acidocella</taxon>
    </lineage>
</organism>
<evidence type="ECO:0000313" key="3">
    <source>
        <dbReference type="Proteomes" id="UP000032668"/>
    </source>
</evidence>
<name>A0A0D6PHN3_9PROT</name>
<proteinExistence type="predicted"/>
<comment type="caution">
    <text evidence="2">The sequence shown here is derived from an EMBL/GenBank/DDBJ whole genome shotgun (WGS) entry which is preliminary data.</text>
</comment>
<keyword evidence="2" id="KW-0808">Transferase</keyword>
<dbReference type="InterPro" id="IPR029063">
    <property type="entry name" value="SAM-dependent_MTases_sf"/>
</dbReference>
<evidence type="ECO:0000256" key="1">
    <source>
        <dbReference type="SAM" id="SignalP"/>
    </source>
</evidence>
<dbReference type="STRING" id="1120923.SAMN02746095_02605"/>
<dbReference type="GO" id="GO:0008168">
    <property type="term" value="F:methyltransferase activity"/>
    <property type="evidence" value="ECO:0007669"/>
    <property type="project" value="UniProtKB-KW"/>
</dbReference>
<dbReference type="EMBL" id="BANC01000076">
    <property type="protein sequence ID" value="GAN81162.1"/>
    <property type="molecule type" value="Genomic_DNA"/>
</dbReference>
<dbReference type="RefSeq" id="WP_048879544.1">
    <property type="nucleotide sequence ID" value="NZ_BANC01000076.1"/>
</dbReference>
<keyword evidence="3" id="KW-1185">Reference proteome</keyword>
<sequence length="287" mass="31562">MKKSFLALAVLLPLAAGLTKPAAAATPPAVQDALVKAIQGPQRTPAFVKRDRYRHPLKTLEFFGIRPDMRVVEVLPGAGWYTEILAPFLRDHGTLIEATPAASSPNPFMRKGAIAYQRKLASDPAVYGRIRLEPFEPPSYMALGAPDSANMILTFLNMHDFMYENVHGDVTDVIIDRFFRNAFQTLKPGGILGVVAHRAPNSMPITQSFKLARLPQAFVIRQAERAGFRLVATSEISANPKDPRNIPVFNLPPMLMKGAKDRSKYEAIGPADDMTLKFVKPAEAGNK</sequence>
<dbReference type="InterPro" id="IPR016980">
    <property type="entry name" value="S-AdoMet-dep_MeTrfase_Alr7345"/>
</dbReference>
<feature type="chain" id="PRO_5010204852" evidence="1">
    <location>
        <begin position="25"/>
        <end position="287"/>
    </location>
</feature>
<reference evidence="2 3" key="1">
    <citation type="submission" date="2012-11" db="EMBL/GenBank/DDBJ databases">
        <title>Whole genome sequence of Acidocella aminolytica 101 = DSM 11237.</title>
        <authorList>
            <person name="Azuma Y."/>
            <person name="Higashiura N."/>
            <person name="Hirakawa H."/>
            <person name="Matsushita K."/>
        </authorList>
    </citation>
    <scope>NUCLEOTIDE SEQUENCE [LARGE SCALE GENOMIC DNA]</scope>
    <source>
        <strain evidence="3">101 / DSM 11237</strain>
    </source>
</reference>
<evidence type="ECO:0000313" key="2">
    <source>
        <dbReference type="EMBL" id="GAN81162.1"/>
    </source>
</evidence>
<dbReference type="AlphaFoldDB" id="A0A0D6PHN3"/>
<accession>A0A0D6PHN3</accession>
<dbReference type="Gene3D" id="3.40.50.150">
    <property type="entry name" value="Vaccinia Virus protein VP39"/>
    <property type="match status" value="1"/>
</dbReference>
<feature type="signal peptide" evidence="1">
    <location>
        <begin position="1"/>
        <end position="24"/>
    </location>
</feature>
<dbReference type="Proteomes" id="UP000032668">
    <property type="component" value="Unassembled WGS sequence"/>
</dbReference>
<keyword evidence="2" id="KW-0489">Methyltransferase</keyword>
<protein>
    <submittedName>
        <fullName evidence="2">Methyltransferase</fullName>
    </submittedName>
</protein>
<dbReference type="GO" id="GO:0032259">
    <property type="term" value="P:methylation"/>
    <property type="evidence" value="ECO:0007669"/>
    <property type="project" value="UniProtKB-KW"/>
</dbReference>
<dbReference type="SUPFAM" id="SSF53335">
    <property type="entry name" value="S-adenosyl-L-methionine-dependent methyltransferases"/>
    <property type="match status" value="1"/>
</dbReference>
<gene>
    <name evidence="2" type="ORF">Aam_078_039</name>
</gene>
<dbReference type="PIRSF" id="PIRSF031679">
    <property type="entry name" value="Mtase_Alr7345_prd"/>
    <property type="match status" value="1"/>
</dbReference>